<dbReference type="EMBL" id="JBJUIK010000003">
    <property type="protein sequence ID" value="KAL3533510.1"/>
    <property type="molecule type" value="Genomic_DNA"/>
</dbReference>
<protein>
    <submittedName>
        <fullName evidence="1">Uncharacterized protein</fullName>
    </submittedName>
</protein>
<keyword evidence="2" id="KW-1185">Reference proteome</keyword>
<sequence>MDGMEENSAPTTDLDEFDKRENEDLVMSLLSGLGSEFSELKHNILRSKEMPLYDEVIGIVENEISARNLYDAPKTKRVALAEEMNENVLIV</sequence>
<dbReference type="AlphaFoldDB" id="A0ABD3AQS0"/>
<comment type="caution">
    <text evidence="1">The sequence shown here is derived from an EMBL/GenBank/DDBJ whole genome shotgun (WGS) entry which is preliminary data.</text>
</comment>
<reference evidence="1 2" key="1">
    <citation type="submission" date="2024-11" db="EMBL/GenBank/DDBJ databases">
        <title>A near-complete genome assembly of Cinchona calisaya.</title>
        <authorList>
            <person name="Lian D.C."/>
            <person name="Zhao X.W."/>
            <person name="Wei L."/>
        </authorList>
    </citation>
    <scope>NUCLEOTIDE SEQUENCE [LARGE SCALE GENOMIC DNA]</scope>
    <source>
        <tissue evidence="1">Nenye</tissue>
    </source>
</reference>
<evidence type="ECO:0000313" key="1">
    <source>
        <dbReference type="EMBL" id="KAL3533510.1"/>
    </source>
</evidence>
<accession>A0ABD3AQS0</accession>
<organism evidence="1 2">
    <name type="scientific">Cinchona calisaya</name>
    <dbReference type="NCBI Taxonomy" id="153742"/>
    <lineage>
        <taxon>Eukaryota</taxon>
        <taxon>Viridiplantae</taxon>
        <taxon>Streptophyta</taxon>
        <taxon>Embryophyta</taxon>
        <taxon>Tracheophyta</taxon>
        <taxon>Spermatophyta</taxon>
        <taxon>Magnoliopsida</taxon>
        <taxon>eudicotyledons</taxon>
        <taxon>Gunneridae</taxon>
        <taxon>Pentapetalae</taxon>
        <taxon>asterids</taxon>
        <taxon>lamiids</taxon>
        <taxon>Gentianales</taxon>
        <taxon>Rubiaceae</taxon>
        <taxon>Cinchonoideae</taxon>
        <taxon>Cinchoneae</taxon>
        <taxon>Cinchona</taxon>
    </lineage>
</organism>
<proteinExistence type="predicted"/>
<evidence type="ECO:0000313" key="2">
    <source>
        <dbReference type="Proteomes" id="UP001630127"/>
    </source>
</evidence>
<dbReference type="Proteomes" id="UP001630127">
    <property type="component" value="Unassembled WGS sequence"/>
</dbReference>
<name>A0ABD3AQS0_9GENT</name>
<gene>
    <name evidence="1" type="ORF">ACH5RR_007031</name>
</gene>